<dbReference type="GO" id="GO:0005829">
    <property type="term" value="C:cytosol"/>
    <property type="evidence" value="ECO:0007669"/>
    <property type="project" value="TreeGrafter"/>
</dbReference>
<dbReference type="GO" id="GO:0005634">
    <property type="term" value="C:nucleus"/>
    <property type="evidence" value="ECO:0007669"/>
    <property type="project" value="TreeGrafter"/>
</dbReference>
<evidence type="ECO:0000256" key="1">
    <source>
        <dbReference type="ARBA" id="ARBA00034736"/>
    </source>
</evidence>
<dbReference type="Pfam" id="PF10521">
    <property type="entry name" value="Tti2"/>
    <property type="match status" value="1"/>
</dbReference>
<evidence type="ECO:0000313" key="2">
    <source>
        <dbReference type="EMBL" id="KAA8898558.1"/>
    </source>
</evidence>
<dbReference type="SUPFAM" id="SSF48371">
    <property type="entry name" value="ARM repeat"/>
    <property type="match status" value="1"/>
</dbReference>
<dbReference type="PANTHER" id="PTHR32226:SF2">
    <property type="entry name" value="TELO2-INTERACTING PROTEIN 2"/>
    <property type="match status" value="1"/>
</dbReference>
<dbReference type="OrthoDB" id="6417021at2759"/>
<name>A0A6A1LJQ0_9ASCO</name>
<evidence type="ECO:0000313" key="3">
    <source>
        <dbReference type="Proteomes" id="UP000761534"/>
    </source>
</evidence>
<gene>
    <name evidence="2" type="ORF">TRICI_006513</name>
</gene>
<dbReference type="GO" id="GO:0110078">
    <property type="term" value="C:TTT Hsp90 cochaperone complex"/>
    <property type="evidence" value="ECO:0007669"/>
    <property type="project" value="InterPro"/>
</dbReference>
<reference evidence="2" key="1">
    <citation type="journal article" date="2019" name="G3 (Bethesda)">
        <title>Genome Assemblies of Two Rare Opportunistic Yeast Pathogens: Diutina rugosa (syn. Candida rugosa) and Trichomonascus ciferrii (syn. Candida ciferrii).</title>
        <authorList>
            <person name="Mixao V."/>
            <person name="Saus E."/>
            <person name="Hansen A.P."/>
            <person name="Lass-Florl C."/>
            <person name="Gabaldon T."/>
        </authorList>
    </citation>
    <scope>NUCLEOTIDE SEQUENCE</scope>
    <source>
        <strain evidence="2">CBS 4856</strain>
    </source>
</reference>
<comment type="caution">
    <text evidence="2">The sequence shown here is derived from an EMBL/GenBank/DDBJ whole genome shotgun (WGS) entry which is preliminary data.</text>
</comment>
<protein>
    <submittedName>
        <fullName evidence="2">Uncharacterized protein</fullName>
    </submittedName>
</protein>
<dbReference type="VEuPathDB" id="FungiDB:TRICI_006513"/>
<dbReference type="AlphaFoldDB" id="A0A6A1LJQ0"/>
<dbReference type="Proteomes" id="UP000761534">
    <property type="component" value="Unassembled WGS sequence"/>
</dbReference>
<keyword evidence="3" id="KW-1185">Reference proteome</keyword>
<dbReference type="EMBL" id="SWFS01000541">
    <property type="protein sequence ID" value="KAA8898558.1"/>
    <property type="molecule type" value="Genomic_DNA"/>
</dbReference>
<dbReference type="InterPro" id="IPR016024">
    <property type="entry name" value="ARM-type_fold"/>
</dbReference>
<dbReference type="PANTHER" id="PTHR32226">
    <property type="entry name" value="TELO2-INTERACTING PROTEIN 2"/>
    <property type="match status" value="1"/>
</dbReference>
<proteinExistence type="inferred from homology"/>
<accession>A0A6A1LJQ0</accession>
<organism evidence="2 3">
    <name type="scientific">Trichomonascus ciferrii</name>
    <dbReference type="NCBI Taxonomy" id="44093"/>
    <lineage>
        <taxon>Eukaryota</taxon>
        <taxon>Fungi</taxon>
        <taxon>Dikarya</taxon>
        <taxon>Ascomycota</taxon>
        <taxon>Saccharomycotina</taxon>
        <taxon>Dipodascomycetes</taxon>
        <taxon>Dipodascales</taxon>
        <taxon>Trichomonascaceae</taxon>
        <taxon>Trichomonascus</taxon>
        <taxon>Trichomonascus ciferrii complex</taxon>
    </lineage>
</organism>
<dbReference type="InterPro" id="IPR018870">
    <property type="entry name" value="Tti2"/>
</dbReference>
<sequence length="473" mass="53763">MVKLENVLSIEEAKESLRKFRECKGDLSTAAVNETCEALETVEREGNEDEDDIARLLCDCVKPLGGEWIWYKDELTESRTRWIAQEQFLSVVPRLLHVLSKYTGPLIYRHMLVYSVEGYPWVRDNTIATKWLESNEGSIMPLPELVDAYIKPAFIKSASHPSVSMAGRKKINDDRGYRNRLNPTLQSDTEELMAPWRVEDQSVIALLEVVIRRSEPTQLRSVWPFLVPSMLNIVDDHEVMIKLKGCQFLELVVSKMDSQFLHTTGLIPIFRDAVAPTLHYLPPSIPTNLSRIITHQGVDTLLSLTASLKASGKTRDCLADMDSLMFDLLHAIANTNQKVELLISLLADMESLVQQLGPETVKYLQDLVKVYLNILGDPFIGHSPNLAIKTCEFINTVMTYAWPRLYRYRYEILRGAVLSYKRIQKAEASTQLIVPVAQSVIKKLTDALNDPDFINDLTRLVLSDESLNQIINF</sequence>
<comment type="similarity">
    <text evidence="1">Belongs to the TTI2 family.</text>
</comment>